<dbReference type="PANTHER" id="PTHR48228:SF5">
    <property type="entry name" value="ALPHA-METHYLACYL-COA RACEMASE"/>
    <property type="match status" value="1"/>
</dbReference>
<name>A0ABU5WZV8_BORPP</name>
<dbReference type="Pfam" id="PF02515">
    <property type="entry name" value="CoA_transf_3"/>
    <property type="match status" value="1"/>
</dbReference>
<reference evidence="1 2" key="1">
    <citation type="submission" date="2023-12" db="EMBL/GenBank/DDBJ databases">
        <title>Draft Genome Sequences of Bordetella parapertussis clinical Isolates from Colombia, 2023.</title>
        <authorList>
            <person name="Montilla E.A."/>
            <person name="Rojas F."/>
            <person name="Vargas M.N."/>
            <person name="Bonilla V."/>
            <person name="Duarte C."/>
        </authorList>
    </citation>
    <scope>NUCLEOTIDE SEQUENCE [LARGE SCALE GENOMIC DNA]</scope>
    <source>
        <strain evidence="1 2">320001806</strain>
    </source>
</reference>
<dbReference type="PANTHER" id="PTHR48228">
    <property type="entry name" value="SUCCINYL-COA--D-CITRAMALATE COA-TRANSFERASE"/>
    <property type="match status" value="1"/>
</dbReference>
<keyword evidence="2" id="KW-1185">Reference proteome</keyword>
<dbReference type="InterPro" id="IPR023606">
    <property type="entry name" value="CoA-Trfase_III_dom_1_sf"/>
</dbReference>
<dbReference type="SUPFAM" id="SSF89796">
    <property type="entry name" value="CoA-transferase family III (CaiB/BaiF)"/>
    <property type="match status" value="1"/>
</dbReference>
<dbReference type="GeneID" id="93202301"/>
<dbReference type="Proteomes" id="UP001324595">
    <property type="component" value="Unassembled WGS sequence"/>
</dbReference>
<sequence length="403" mass="42296">MGVPEMNTDATRPGSPAEPAVGSLHGLRVIEVAAMGPVPFCGMLLADLGAEVLRVDRTADAGLGIALDPRFELRGRGKQSVAMDLKHPDGLAAFLRLVARADVLLEGFRPGVAERLGIGPRACLSLRPSLVYGRATGWGQSGPMSQAAGHDINYLALTGALDMIGPAGGAPVPPLNLVGDYAGGALYLALGVVSAGLEAARSGVGQVVDAAMIDGVSSLLTVFHGFRQAGMLNPERGANVLDGGAPYYTTYATLDGRHMAVGAIEPKFFAVLLSELGLDQRELPAQQDRARWPQLRQAIAARFAQHTRDDWAAHFQDKDACVSPVLALHEAPQHAHNQARAQMVDVDGIEHPAPAPRFSRTPASIRGNAAAPGAHTVQALESWGFDAAEIERGLSAGFFRSDP</sequence>
<gene>
    <name evidence="1" type="ORF">U5T69_02085</name>
</gene>
<dbReference type="InterPro" id="IPR044855">
    <property type="entry name" value="CoA-Trfase_III_dom3_sf"/>
</dbReference>
<protein>
    <submittedName>
        <fullName evidence="1">CaiB/BaiF CoA-transferase family protein</fullName>
    </submittedName>
</protein>
<dbReference type="RefSeq" id="WP_010927558.1">
    <property type="nucleotide sequence ID" value="NZ_AP019378.2"/>
</dbReference>
<organism evidence="1 2">
    <name type="scientific">Bordetella parapertussis</name>
    <dbReference type="NCBI Taxonomy" id="519"/>
    <lineage>
        <taxon>Bacteria</taxon>
        <taxon>Pseudomonadati</taxon>
        <taxon>Pseudomonadota</taxon>
        <taxon>Betaproteobacteria</taxon>
        <taxon>Burkholderiales</taxon>
        <taxon>Alcaligenaceae</taxon>
        <taxon>Bordetella</taxon>
    </lineage>
</organism>
<dbReference type="InterPro" id="IPR050509">
    <property type="entry name" value="CoA-transferase_III"/>
</dbReference>
<accession>A0ABU5WZV8</accession>
<dbReference type="InterPro" id="IPR003673">
    <property type="entry name" value="CoA-Trfase_fam_III"/>
</dbReference>
<evidence type="ECO:0000313" key="2">
    <source>
        <dbReference type="Proteomes" id="UP001324595"/>
    </source>
</evidence>
<dbReference type="EMBL" id="JAXUBE010000002">
    <property type="protein sequence ID" value="MEB2662030.1"/>
    <property type="molecule type" value="Genomic_DNA"/>
</dbReference>
<evidence type="ECO:0000313" key="1">
    <source>
        <dbReference type="EMBL" id="MEB2662030.1"/>
    </source>
</evidence>
<dbReference type="Gene3D" id="3.40.50.10540">
    <property type="entry name" value="Crotonobetainyl-coa:carnitine coa-transferase, domain 1"/>
    <property type="match status" value="1"/>
</dbReference>
<proteinExistence type="predicted"/>
<comment type="caution">
    <text evidence="1">The sequence shown here is derived from an EMBL/GenBank/DDBJ whole genome shotgun (WGS) entry which is preliminary data.</text>
</comment>
<dbReference type="Gene3D" id="3.30.1540.10">
    <property type="entry name" value="formyl-coa transferase, domain 3"/>
    <property type="match status" value="1"/>
</dbReference>